<feature type="domain" description="Gnk2-homologous" evidence="14">
    <location>
        <begin position="89"/>
        <end position="195"/>
    </location>
</feature>
<organism evidence="15 16">
    <name type="scientific">Lithocarpus litseifolius</name>
    <dbReference type="NCBI Taxonomy" id="425828"/>
    <lineage>
        <taxon>Eukaryota</taxon>
        <taxon>Viridiplantae</taxon>
        <taxon>Streptophyta</taxon>
        <taxon>Embryophyta</taxon>
        <taxon>Tracheophyta</taxon>
        <taxon>Spermatophyta</taxon>
        <taxon>Magnoliopsida</taxon>
        <taxon>eudicotyledons</taxon>
        <taxon>Gunneridae</taxon>
        <taxon>Pentapetalae</taxon>
        <taxon>rosids</taxon>
        <taxon>fabids</taxon>
        <taxon>Fagales</taxon>
        <taxon>Fagaceae</taxon>
        <taxon>Lithocarpus</taxon>
    </lineage>
</organism>
<evidence type="ECO:0000313" key="16">
    <source>
        <dbReference type="Proteomes" id="UP001459277"/>
    </source>
</evidence>
<evidence type="ECO:0008006" key="17">
    <source>
        <dbReference type="Google" id="ProtNLM"/>
    </source>
</evidence>
<dbReference type="PROSITE" id="PS50011">
    <property type="entry name" value="PROTEIN_KINASE_DOM"/>
    <property type="match status" value="1"/>
</dbReference>
<feature type="domain" description="Gnk2-homologous" evidence="14">
    <location>
        <begin position="201"/>
        <end position="315"/>
    </location>
</feature>
<dbReference type="InterPro" id="IPR001245">
    <property type="entry name" value="Ser-Thr/Tyr_kinase_cat_dom"/>
</dbReference>
<dbReference type="Gene3D" id="3.30.430.20">
    <property type="entry name" value="Gnk2 domain, C-X8-C-X2-C motif"/>
    <property type="match status" value="2"/>
</dbReference>
<keyword evidence="7 9" id="KW-0067">ATP-binding</keyword>
<protein>
    <recommendedName>
        <fullName evidence="17">Cysteine-rich receptor-like protein kinase 2</fullName>
    </recommendedName>
</protein>
<evidence type="ECO:0000256" key="11">
    <source>
        <dbReference type="SAM" id="Phobius"/>
    </source>
</evidence>
<evidence type="ECO:0000259" key="13">
    <source>
        <dbReference type="PROSITE" id="PS50011"/>
    </source>
</evidence>
<keyword evidence="11" id="KW-0812">Transmembrane</keyword>
<dbReference type="GO" id="GO:0005524">
    <property type="term" value="F:ATP binding"/>
    <property type="evidence" value="ECO:0007669"/>
    <property type="project" value="UniProtKB-UniRule"/>
</dbReference>
<evidence type="ECO:0000256" key="3">
    <source>
        <dbReference type="ARBA" id="ARBA00022729"/>
    </source>
</evidence>
<dbReference type="InterPro" id="IPR002902">
    <property type="entry name" value="GNK2"/>
</dbReference>
<dbReference type="GO" id="GO:0004674">
    <property type="term" value="F:protein serine/threonine kinase activity"/>
    <property type="evidence" value="ECO:0007669"/>
    <property type="project" value="UniProtKB-KW"/>
</dbReference>
<keyword evidence="1" id="KW-0723">Serine/threonine-protein kinase</keyword>
<evidence type="ECO:0000256" key="10">
    <source>
        <dbReference type="SAM" id="MobiDB-lite"/>
    </source>
</evidence>
<proteinExistence type="predicted"/>
<feature type="compositionally biased region" description="Low complexity" evidence="10">
    <location>
        <begin position="627"/>
        <end position="648"/>
    </location>
</feature>
<keyword evidence="3 12" id="KW-0732">Signal</keyword>
<gene>
    <name evidence="15" type="ORF">SO802_034608</name>
</gene>
<dbReference type="PANTHER" id="PTHR47973">
    <property type="entry name" value="CYSTEINE-RICH RECEPTOR-LIKE PROTEIN KINASE 3"/>
    <property type="match status" value="1"/>
</dbReference>
<evidence type="ECO:0000256" key="4">
    <source>
        <dbReference type="ARBA" id="ARBA00022737"/>
    </source>
</evidence>
<evidence type="ECO:0000256" key="12">
    <source>
        <dbReference type="SAM" id="SignalP"/>
    </source>
</evidence>
<dbReference type="Gene3D" id="1.10.510.10">
    <property type="entry name" value="Transferase(Phosphotransferase) domain 1"/>
    <property type="match status" value="1"/>
</dbReference>
<dbReference type="Pfam" id="PF01657">
    <property type="entry name" value="Stress-antifung"/>
    <property type="match status" value="2"/>
</dbReference>
<dbReference type="InterPro" id="IPR011009">
    <property type="entry name" value="Kinase-like_dom_sf"/>
</dbReference>
<evidence type="ECO:0000256" key="2">
    <source>
        <dbReference type="ARBA" id="ARBA00022679"/>
    </source>
</evidence>
<dbReference type="FunFam" id="3.30.200.20:FF:000177">
    <property type="entry name" value="Cysteine-rich receptor-like protein kinase 2"/>
    <property type="match status" value="1"/>
</dbReference>
<dbReference type="InterPro" id="IPR017441">
    <property type="entry name" value="Protein_kinase_ATP_BS"/>
</dbReference>
<feature type="chain" id="PRO_5043867405" description="Cysteine-rich receptor-like protein kinase 2" evidence="12">
    <location>
        <begin position="21"/>
        <end position="648"/>
    </location>
</feature>
<dbReference type="InterPro" id="IPR000719">
    <property type="entry name" value="Prot_kinase_dom"/>
</dbReference>
<accession>A0AAW2BI56</accession>
<evidence type="ECO:0000256" key="5">
    <source>
        <dbReference type="ARBA" id="ARBA00022741"/>
    </source>
</evidence>
<keyword evidence="16" id="KW-1185">Reference proteome</keyword>
<evidence type="ECO:0000256" key="7">
    <source>
        <dbReference type="ARBA" id="ARBA00022840"/>
    </source>
</evidence>
<dbReference type="FunFam" id="3.30.430.20:FF:000017">
    <property type="entry name" value="Cysteine-rich receptor-like protein kinase 2"/>
    <property type="match status" value="1"/>
</dbReference>
<dbReference type="InterPro" id="IPR052059">
    <property type="entry name" value="CR_Ser/Thr_kinase"/>
</dbReference>
<feature type="binding site" evidence="9">
    <location>
        <position position="427"/>
    </location>
    <ligand>
        <name>ATP</name>
        <dbReference type="ChEBI" id="CHEBI:30616"/>
    </ligand>
</feature>
<evidence type="ECO:0000256" key="8">
    <source>
        <dbReference type="ARBA" id="ARBA00023170"/>
    </source>
</evidence>
<sequence>MFSPFSVSIIWFFVFSSTLTHHHHHLSNPNPIKPPFPSRCHHQYHPVLTGIGVLVRDSPDPQSVLCRLVLRAGVSVTQDEAQSSADPQINLLNKGCSPYNVTDLLNFNTNLNATFLDLKEQLINNNTSNHFATSQQARGSDPVYAMFQCRKYLSMNDCIACFNAATFNIRSYCNAANGARVTYDGCFLRYESNAFYDQSTMPGHVGICGNQTASQSNAFVETLERVLAELQVAVPRIDGFFAAIKKKVGGGGGGGGDSGNNITVYGVAQCVESASKGGCQDCLKVAYGNIERCVPETDGKAVDAGCFLRYSDTPFFADNQTTNITPFLRNGDSNKKKFIIGGGVGGVCLLLIIVFLVYWYKLSRKRKEVIRDGILGQSELRGPVNYKYNVLKSATKNFSEENKLGEGGFGEVYKGILKNGRVVAVKKLVIGQSRRAKADFESEVKLISNVHHRNLIRLLGCCSKGPKLLLVYEYMANSSLDKYLFDLISLLTRGYTAPEYAIQGQLSEKVDAYSFGVIALEIVSGQKITNVNVDADSEYLLERAWRLYVNDMHLELVDENLAPDEYKAEDVKKIIEIGLMCTQASASLRPTMSEVVVLLKSKGPLEHRPQNRPAFVDSDTRVVHGDTSTSTGSSSSNATASNSQPSGR</sequence>
<dbReference type="PROSITE" id="PS00107">
    <property type="entry name" value="PROTEIN_KINASE_ATP"/>
    <property type="match status" value="1"/>
</dbReference>
<evidence type="ECO:0000313" key="15">
    <source>
        <dbReference type="EMBL" id="KAK9985083.1"/>
    </source>
</evidence>
<feature type="domain" description="Protein kinase" evidence="13">
    <location>
        <begin position="398"/>
        <end position="648"/>
    </location>
</feature>
<evidence type="ECO:0000259" key="14">
    <source>
        <dbReference type="PROSITE" id="PS51473"/>
    </source>
</evidence>
<feature type="region of interest" description="Disordered" evidence="10">
    <location>
        <begin position="608"/>
        <end position="648"/>
    </location>
</feature>
<keyword evidence="11" id="KW-0472">Membrane</keyword>
<keyword evidence="2" id="KW-0808">Transferase</keyword>
<keyword evidence="8" id="KW-0675">Receptor</keyword>
<feature type="transmembrane region" description="Helical" evidence="11">
    <location>
        <begin position="338"/>
        <end position="360"/>
    </location>
</feature>
<comment type="caution">
    <text evidence="15">The sequence shown here is derived from an EMBL/GenBank/DDBJ whole genome shotgun (WGS) entry which is preliminary data.</text>
</comment>
<dbReference type="AlphaFoldDB" id="A0AAW2BI56"/>
<evidence type="ECO:0000256" key="9">
    <source>
        <dbReference type="PROSITE-ProRule" id="PRU10141"/>
    </source>
</evidence>
<dbReference type="Gene3D" id="3.30.200.20">
    <property type="entry name" value="Phosphorylase Kinase, domain 1"/>
    <property type="match status" value="1"/>
</dbReference>
<dbReference type="EMBL" id="JAZDWU010000012">
    <property type="protein sequence ID" value="KAK9985083.1"/>
    <property type="molecule type" value="Genomic_DNA"/>
</dbReference>
<dbReference type="PROSITE" id="PS51473">
    <property type="entry name" value="GNK2"/>
    <property type="match status" value="2"/>
</dbReference>
<dbReference type="SUPFAM" id="SSF56112">
    <property type="entry name" value="Protein kinase-like (PK-like)"/>
    <property type="match status" value="1"/>
</dbReference>
<evidence type="ECO:0000256" key="6">
    <source>
        <dbReference type="ARBA" id="ARBA00022777"/>
    </source>
</evidence>
<feature type="signal peptide" evidence="12">
    <location>
        <begin position="1"/>
        <end position="20"/>
    </location>
</feature>
<dbReference type="Pfam" id="PF07714">
    <property type="entry name" value="PK_Tyr_Ser-Thr"/>
    <property type="match status" value="2"/>
</dbReference>
<dbReference type="Proteomes" id="UP001459277">
    <property type="component" value="Unassembled WGS sequence"/>
</dbReference>
<evidence type="ECO:0000256" key="1">
    <source>
        <dbReference type="ARBA" id="ARBA00022527"/>
    </source>
</evidence>
<keyword evidence="4" id="KW-0677">Repeat</keyword>
<keyword evidence="5 9" id="KW-0547">Nucleotide-binding</keyword>
<dbReference type="FunFam" id="3.30.430.20:FF:000014">
    <property type="entry name" value="Cysteine-rich receptor-like protein kinase 2"/>
    <property type="match status" value="1"/>
</dbReference>
<dbReference type="CDD" id="cd23509">
    <property type="entry name" value="Gnk2-like"/>
    <property type="match status" value="2"/>
</dbReference>
<name>A0AAW2BI56_9ROSI</name>
<keyword evidence="6" id="KW-0418">Kinase</keyword>
<dbReference type="InterPro" id="IPR038408">
    <property type="entry name" value="GNK2_sf"/>
</dbReference>
<reference evidence="15 16" key="1">
    <citation type="submission" date="2024-01" db="EMBL/GenBank/DDBJ databases">
        <title>A telomere-to-telomere, gap-free genome of sweet tea (Lithocarpus litseifolius).</title>
        <authorList>
            <person name="Zhou J."/>
        </authorList>
    </citation>
    <scope>NUCLEOTIDE SEQUENCE [LARGE SCALE GENOMIC DNA]</scope>
    <source>
        <strain evidence="15">Zhou-2022a</strain>
        <tissue evidence="15">Leaf</tissue>
    </source>
</reference>
<keyword evidence="11" id="KW-1133">Transmembrane helix</keyword>